<keyword evidence="4 6" id="KW-0067">ATP-binding</keyword>
<keyword evidence="2" id="KW-0813">Transport</keyword>
<dbReference type="EMBL" id="QOVK01000020">
    <property type="protein sequence ID" value="RXG15786.1"/>
    <property type="molecule type" value="Genomic_DNA"/>
</dbReference>
<gene>
    <name evidence="6" type="ORF">DSM02_3328</name>
</gene>
<protein>
    <submittedName>
        <fullName evidence="6">Molybdate transport system ATP-binding protein</fullName>
    </submittedName>
</protein>
<organism evidence="6 7">
    <name type="scientific">Leeuwenhoekiella polynyae</name>
    <dbReference type="NCBI Taxonomy" id="1550906"/>
    <lineage>
        <taxon>Bacteria</taxon>
        <taxon>Pseudomonadati</taxon>
        <taxon>Bacteroidota</taxon>
        <taxon>Flavobacteriia</taxon>
        <taxon>Flavobacteriales</taxon>
        <taxon>Flavobacteriaceae</taxon>
        <taxon>Leeuwenhoekiella</taxon>
    </lineage>
</organism>
<dbReference type="PANTHER" id="PTHR42734:SF17">
    <property type="entry name" value="METAL TRANSPORT SYSTEM ATP-BINDING PROTEIN TM_0124-RELATED"/>
    <property type="match status" value="1"/>
</dbReference>
<keyword evidence="3" id="KW-0547">Nucleotide-binding</keyword>
<evidence type="ECO:0000256" key="4">
    <source>
        <dbReference type="ARBA" id="ARBA00022840"/>
    </source>
</evidence>
<comment type="similarity">
    <text evidence="1">Belongs to the ABC transporter superfamily.</text>
</comment>
<evidence type="ECO:0000256" key="3">
    <source>
        <dbReference type="ARBA" id="ARBA00022741"/>
    </source>
</evidence>
<dbReference type="PROSITE" id="PS50893">
    <property type="entry name" value="ABC_TRANSPORTER_2"/>
    <property type="match status" value="1"/>
</dbReference>
<dbReference type="InterPro" id="IPR003593">
    <property type="entry name" value="AAA+_ATPase"/>
</dbReference>
<dbReference type="InterPro" id="IPR003439">
    <property type="entry name" value="ABC_transporter-like_ATP-bd"/>
</dbReference>
<accession>A0A4Q0NWR9</accession>
<dbReference type="Gene3D" id="3.40.50.300">
    <property type="entry name" value="P-loop containing nucleotide triphosphate hydrolases"/>
    <property type="match status" value="2"/>
</dbReference>
<sequence>MRLQTIEKPQKHFVIDVSEKGITKKQLEDLKNEDWLINRAGGEGLIFSNHVLEYYLDEEYRHGKTILTAGSGLLKTKSSGERKKLLLDYLLEKSPKFLILDNPFDSLDQEKVTWFKKKLEALSQTTLLIQLFRRREDILPFYNSALVYTYKGFSESKLKKHYLEMIDAFNTKHQIPTPIARYENLPETLVAFNDVSVSFGNKPVIDSISWEIKQGEAWHLKGPNGSGKTTILSMITGDSTKGYGKELYIFGRKKGSGESVWEIKKKIGYITATLTERFDGMHSVLEMVISGLYDSVGLYQRPTSLEVTKAEEWLELIGLSDKKEYTFRRLNEVQKRLVLIARAMIKHPPLLILDEPTSGLDTRGAQLLVQLVNRIAAARETAMLYVSHREEDGLNFKHTLELEPSQTGSRALFK</sequence>
<dbReference type="GO" id="GO:0005524">
    <property type="term" value="F:ATP binding"/>
    <property type="evidence" value="ECO:0007669"/>
    <property type="project" value="UniProtKB-KW"/>
</dbReference>
<feature type="domain" description="ABC transporter" evidence="5">
    <location>
        <begin position="190"/>
        <end position="412"/>
    </location>
</feature>
<dbReference type="Pfam" id="PF00005">
    <property type="entry name" value="ABC_tran"/>
    <property type="match status" value="1"/>
</dbReference>
<dbReference type="Proteomes" id="UP000289859">
    <property type="component" value="Unassembled WGS sequence"/>
</dbReference>
<dbReference type="OrthoDB" id="9789994at2"/>
<comment type="caution">
    <text evidence="6">The sequence shown here is derived from an EMBL/GenBank/DDBJ whole genome shotgun (WGS) entry which is preliminary data.</text>
</comment>
<dbReference type="InterPro" id="IPR027417">
    <property type="entry name" value="P-loop_NTPase"/>
</dbReference>
<proteinExistence type="inferred from homology"/>
<dbReference type="SMART" id="SM00382">
    <property type="entry name" value="AAA"/>
    <property type="match status" value="1"/>
</dbReference>
<reference evidence="6 7" key="1">
    <citation type="submission" date="2018-07" db="EMBL/GenBank/DDBJ databases">
        <title>Leeuwenhoekiella genomics.</title>
        <authorList>
            <person name="Tahon G."/>
            <person name="Willems A."/>
        </authorList>
    </citation>
    <scope>NUCLEOTIDE SEQUENCE [LARGE SCALE GENOMIC DNA]</scope>
    <source>
        <strain evidence="6 7">LMG 29608</strain>
    </source>
</reference>
<dbReference type="InterPro" id="IPR050153">
    <property type="entry name" value="Metal_Ion_Import_ABC"/>
</dbReference>
<evidence type="ECO:0000259" key="5">
    <source>
        <dbReference type="PROSITE" id="PS50893"/>
    </source>
</evidence>
<dbReference type="GO" id="GO:0016887">
    <property type="term" value="F:ATP hydrolysis activity"/>
    <property type="evidence" value="ECO:0007669"/>
    <property type="project" value="InterPro"/>
</dbReference>
<dbReference type="AlphaFoldDB" id="A0A4Q0NWR9"/>
<keyword evidence="7" id="KW-1185">Reference proteome</keyword>
<dbReference type="SUPFAM" id="SSF52540">
    <property type="entry name" value="P-loop containing nucleoside triphosphate hydrolases"/>
    <property type="match status" value="2"/>
</dbReference>
<dbReference type="PANTHER" id="PTHR42734">
    <property type="entry name" value="METAL TRANSPORT SYSTEM ATP-BINDING PROTEIN TM_0124-RELATED"/>
    <property type="match status" value="1"/>
</dbReference>
<evidence type="ECO:0000256" key="2">
    <source>
        <dbReference type="ARBA" id="ARBA00022448"/>
    </source>
</evidence>
<evidence type="ECO:0000313" key="7">
    <source>
        <dbReference type="Proteomes" id="UP000289859"/>
    </source>
</evidence>
<name>A0A4Q0NWR9_9FLAO</name>
<evidence type="ECO:0000256" key="1">
    <source>
        <dbReference type="ARBA" id="ARBA00005417"/>
    </source>
</evidence>
<dbReference type="RefSeq" id="WP_128766616.1">
    <property type="nucleotide sequence ID" value="NZ_JBHUOO010000022.1"/>
</dbReference>
<evidence type="ECO:0000313" key="6">
    <source>
        <dbReference type="EMBL" id="RXG15786.1"/>
    </source>
</evidence>